<evidence type="ECO:0000256" key="2">
    <source>
        <dbReference type="ARBA" id="ARBA00015007"/>
    </source>
</evidence>
<evidence type="ECO:0000313" key="6">
    <source>
        <dbReference type="EMBL" id="ODQ91184.1"/>
    </source>
</evidence>
<proteinExistence type="inferred from homology"/>
<protein>
    <recommendedName>
        <fullName evidence="2">Thioesterase TesA</fullName>
    </recommendedName>
</protein>
<gene>
    <name evidence="6" type="ORF">BHQ18_07270</name>
</gene>
<comment type="similarity">
    <text evidence="1">Belongs to the thioesterase family.</text>
</comment>
<evidence type="ECO:0000313" key="7">
    <source>
        <dbReference type="Proteomes" id="UP000094053"/>
    </source>
</evidence>
<dbReference type="Proteomes" id="UP000094053">
    <property type="component" value="Unassembled WGS sequence"/>
</dbReference>
<dbReference type="AlphaFoldDB" id="A0A1E3RMV2"/>
<dbReference type="Pfam" id="PF00975">
    <property type="entry name" value="Thioesterase"/>
    <property type="match status" value="1"/>
</dbReference>
<dbReference type="STRING" id="1776.BHQ18_07270"/>
<comment type="caution">
    <text evidence="6">The sequence shown here is derived from an EMBL/GenBank/DDBJ whole genome shotgun (WGS) entry which is preliminary data.</text>
</comment>
<dbReference type="GO" id="GO:0008610">
    <property type="term" value="P:lipid biosynthetic process"/>
    <property type="evidence" value="ECO:0007669"/>
    <property type="project" value="TreeGrafter"/>
</dbReference>
<dbReference type="InterPro" id="IPR029058">
    <property type="entry name" value="AB_hydrolase_fold"/>
</dbReference>
<keyword evidence="3" id="KW-0843">Virulence</keyword>
<dbReference type="Gene3D" id="3.40.50.1820">
    <property type="entry name" value="alpha/beta hydrolase"/>
    <property type="match status" value="1"/>
</dbReference>
<keyword evidence="7" id="KW-1185">Reference proteome</keyword>
<accession>A0A1E3RMV2</accession>
<dbReference type="InterPro" id="IPR012223">
    <property type="entry name" value="TEII"/>
</dbReference>
<evidence type="ECO:0000256" key="3">
    <source>
        <dbReference type="ARBA" id="ARBA00023026"/>
    </source>
</evidence>
<dbReference type="RefSeq" id="WP_069412918.1">
    <property type="nucleotide sequence ID" value="NZ_JACKUL010000024.1"/>
</dbReference>
<evidence type="ECO:0000256" key="4">
    <source>
        <dbReference type="ARBA" id="ARBA00024293"/>
    </source>
</evidence>
<sequence length="247" mass="26850">MIEQNQLTFAPWIKRTPGQSPHTATVVFPHAGGAATAYRTLAAELARTGPDAYVVQYPQRADRLAHPAPETVEQLAAELFAAGDWAAVGPLRLFGHCMGAVIAFEFARVAEREGAAVDSLWVSASHAPGAVAESPRLPTAAVDVVADMVDLGGTDPRLLADEDFVELLVRAVRADYQAFNRYSCDPDVRIRADIHTLGGRSDHRINENMLLRWKTHTGGAFTSTLFDGGHFYLNDHIPAVARLVNER</sequence>
<evidence type="ECO:0000259" key="5">
    <source>
        <dbReference type="Pfam" id="PF00975"/>
    </source>
</evidence>
<dbReference type="SUPFAM" id="SSF53474">
    <property type="entry name" value="alpha/beta-Hydrolases"/>
    <property type="match status" value="1"/>
</dbReference>
<comment type="catalytic activity">
    <reaction evidence="4">
        <text>a fatty acyl-CoA + H2O = a fatty acid + CoA + H(+)</text>
        <dbReference type="Rhea" id="RHEA:16781"/>
        <dbReference type="ChEBI" id="CHEBI:15377"/>
        <dbReference type="ChEBI" id="CHEBI:15378"/>
        <dbReference type="ChEBI" id="CHEBI:28868"/>
        <dbReference type="ChEBI" id="CHEBI:57287"/>
        <dbReference type="ChEBI" id="CHEBI:77636"/>
    </reaction>
</comment>
<feature type="domain" description="Thioesterase" evidence="5">
    <location>
        <begin position="26"/>
        <end position="245"/>
    </location>
</feature>
<dbReference type="EMBL" id="MIHA01000004">
    <property type="protein sequence ID" value="ODQ91184.1"/>
    <property type="molecule type" value="Genomic_DNA"/>
</dbReference>
<dbReference type="InterPro" id="IPR001031">
    <property type="entry name" value="Thioesterase"/>
</dbReference>
<organism evidence="6 7">
    <name type="scientific">Mycolicibacterium flavescens</name>
    <name type="common">Mycobacterium flavescens</name>
    <dbReference type="NCBI Taxonomy" id="1776"/>
    <lineage>
        <taxon>Bacteria</taxon>
        <taxon>Bacillati</taxon>
        <taxon>Actinomycetota</taxon>
        <taxon>Actinomycetes</taxon>
        <taxon>Mycobacteriales</taxon>
        <taxon>Mycobacteriaceae</taxon>
        <taxon>Mycolicibacterium</taxon>
    </lineage>
</organism>
<evidence type="ECO:0000256" key="1">
    <source>
        <dbReference type="ARBA" id="ARBA00007169"/>
    </source>
</evidence>
<name>A0A1E3RMV2_MYCFV</name>
<reference evidence="7" key="1">
    <citation type="submission" date="2016-09" db="EMBL/GenBank/DDBJ databases">
        <authorList>
            <person name="Greninger A.L."/>
            <person name="Jerome K.R."/>
            <person name="Mcnair B."/>
            <person name="Wallis C."/>
            <person name="Fang F."/>
        </authorList>
    </citation>
    <scope>NUCLEOTIDE SEQUENCE [LARGE SCALE GENOMIC DNA]</scope>
    <source>
        <strain evidence="7">M6</strain>
    </source>
</reference>
<dbReference type="PANTHER" id="PTHR11487:SF0">
    <property type="entry name" value="S-ACYL FATTY ACID SYNTHASE THIOESTERASE, MEDIUM CHAIN"/>
    <property type="match status" value="1"/>
</dbReference>
<dbReference type="OrthoDB" id="8480037at2"/>
<dbReference type="PANTHER" id="PTHR11487">
    <property type="entry name" value="THIOESTERASE"/>
    <property type="match status" value="1"/>
</dbReference>